<sequence>MATSKATSATGSRLAGATGKASAKSQRASTTVSTVRSGEVTEKALRETFIQLSTKKSGLLPLNLIGVALRLNNQCPTEAELRKIMAEHQREDDADPASVPAIDFEEFCVIMRDNWRSRDLLLEEISAALSTFDKGETGVIGADEMRMRLMSLGEVLDEAEITELLKDANPALVDKVRKEEGKRLREKRKKQKK</sequence>
<dbReference type="PANTHER" id="PTHR23048">
    <property type="entry name" value="MYOSIN LIGHT CHAIN 1, 3"/>
    <property type="match status" value="1"/>
</dbReference>
<dbReference type="AlphaFoldDB" id="A0A1I8FV99"/>
<protein>
    <submittedName>
        <fullName evidence="4">EF-hand domain-containing protein</fullName>
    </submittedName>
</protein>
<dbReference type="Gene3D" id="1.10.238.10">
    <property type="entry name" value="EF-hand"/>
    <property type="match status" value="1"/>
</dbReference>
<keyword evidence="1" id="KW-0677">Repeat</keyword>
<evidence type="ECO:0000313" key="4">
    <source>
        <dbReference type="WBParaSite" id="maker-uti_cns_0000150-snap-gene-1.59-mRNA-1"/>
    </source>
</evidence>
<dbReference type="InterPro" id="IPR011992">
    <property type="entry name" value="EF-hand-dom_pair"/>
</dbReference>
<evidence type="ECO:0000256" key="1">
    <source>
        <dbReference type="ARBA" id="ARBA00022737"/>
    </source>
</evidence>
<evidence type="ECO:0000256" key="2">
    <source>
        <dbReference type="SAM" id="MobiDB-lite"/>
    </source>
</evidence>
<dbReference type="Proteomes" id="UP000095280">
    <property type="component" value="Unplaced"/>
</dbReference>
<dbReference type="GO" id="GO:0016460">
    <property type="term" value="C:myosin II complex"/>
    <property type="evidence" value="ECO:0007669"/>
    <property type="project" value="TreeGrafter"/>
</dbReference>
<dbReference type="InterPro" id="IPR050230">
    <property type="entry name" value="CALM/Myosin/TropC-like"/>
</dbReference>
<feature type="compositionally biased region" description="Polar residues" evidence="2">
    <location>
        <begin position="23"/>
        <end position="34"/>
    </location>
</feature>
<name>A0A1I8FV99_9PLAT</name>
<proteinExistence type="predicted"/>
<dbReference type="WBParaSite" id="maker-uti_cns_0000150-snap-gene-1.59-mRNA-1">
    <property type="protein sequence ID" value="maker-uti_cns_0000150-snap-gene-1.59-mRNA-1"/>
    <property type="gene ID" value="maker-uti_cns_0000150-snap-gene-1.59"/>
</dbReference>
<feature type="compositionally biased region" description="Polar residues" evidence="2">
    <location>
        <begin position="1"/>
        <end position="11"/>
    </location>
</feature>
<dbReference type="PANTHER" id="PTHR23048:SF0">
    <property type="entry name" value="CALMODULIN LIKE 3"/>
    <property type="match status" value="1"/>
</dbReference>
<organism evidence="3 4">
    <name type="scientific">Macrostomum lignano</name>
    <dbReference type="NCBI Taxonomy" id="282301"/>
    <lineage>
        <taxon>Eukaryota</taxon>
        <taxon>Metazoa</taxon>
        <taxon>Spiralia</taxon>
        <taxon>Lophotrochozoa</taxon>
        <taxon>Platyhelminthes</taxon>
        <taxon>Rhabditophora</taxon>
        <taxon>Macrostomorpha</taxon>
        <taxon>Macrostomida</taxon>
        <taxon>Macrostomidae</taxon>
        <taxon>Macrostomum</taxon>
    </lineage>
</organism>
<evidence type="ECO:0000313" key="3">
    <source>
        <dbReference type="Proteomes" id="UP000095280"/>
    </source>
</evidence>
<dbReference type="SUPFAM" id="SSF47473">
    <property type="entry name" value="EF-hand"/>
    <property type="match status" value="1"/>
</dbReference>
<dbReference type="FunFam" id="1.10.238.10:FF:000001">
    <property type="entry name" value="Calmodulin 1"/>
    <property type="match status" value="1"/>
</dbReference>
<reference evidence="4" key="1">
    <citation type="submission" date="2016-11" db="UniProtKB">
        <authorList>
            <consortium name="WormBaseParasite"/>
        </authorList>
    </citation>
    <scope>IDENTIFICATION</scope>
</reference>
<keyword evidence="3" id="KW-1185">Reference proteome</keyword>
<feature type="region of interest" description="Disordered" evidence="2">
    <location>
        <begin position="1"/>
        <end position="34"/>
    </location>
</feature>
<accession>A0A1I8FV99</accession>